<dbReference type="InterPro" id="IPR025110">
    <property type="entry name" value="AMP-bd_C"/>
</dbReference>
<gene>
    <name evidence="5" type="ORF">SAMN06265360_110179</name>
</gene>
<dbReference type="Proteomes" id="UP000198348">
    <property type="component" value="Unassembled WGS sequence"/>
</dbReference>
<dbReference type="Pfam" id="PF13193">
    <property type="entry name" value="AMP-binding_C"/>
    <property type="match status" value="1"/>
</dbReference>
<dbReference type="Gene3D" id="3.30.300.30">
    <property type="match status" value="1"/>
</dbReference>
<dbReference type="PANTHER" id="PTHR43201:SF5">
    <property type="entry name" value="MEDIUM-CHAIN ACYL-COA LIGASE ACSF2, MITOCHONDRIAL"/>
    <property type="match status" value="1"/>
</dbReference>
<dbReference type="GO" id="GO:0006631">
    <property type="term" value="P:fatty acid metabolic process"/>
    <property type="evidence" value="ECO:0007669"/>
    <property type="project" value="TreeGrafter"/>
</dbReference>
<dbReference type="EMBL" id="FZNW01000010">
    <property type="protein sequence ID" value="SNR57592.1"/>
    <property type="molecule type" value="Genomic_DNA"/>
</dbReference>
<dbReference type="Pfam" id="PF00501">
    <property type="entry name" value="AMP-binding"/>
    <property type="match status" value="1"/>
</dbReference>
<keyword evidence="2 5" id="KW-0436">Ligase</keyword>
<dbReference type="PROSITE" id="PS00455">
    <property type="entry name" value="AMP_BINDING"/>
    <property type="match status" value="1"/>
</dbReference>
<reference evidence="6" key="1">
    <citation type="submission" date="2017-06" db="EMBL/GenBank/DDBJ databases">
        <authorList>
            <person name="Varghese N."/>
            <person name="Submissions S."/>
        </authorList>
    </citation>
    <scope>NUCLEOTIDE SEQUENCE [LARGE SCALE GENOMIC DNA]</scope>
    <source>
        <strain evidence="6">DSM 45207</strain>
    </source>
</reference>
<feature type="domain" description="AMP-binding enzyme C-terminal" evidence="4">
    <location>
        <begin position="460"/>
        <end position="535"/>
    </location>
</feature>
<evidence type="ECO:0000313" key="5">
    <source>
        <dbReference type="EMBL" id="SNR57592.1"/>
    </source>
</evidence>
<dbReference type="InterPro" id="IPR045851">
    <property type="entry name" value="AMP-bd_C_sf"/>
</dbReference>
<keyword evidence="6" id="KW-1185">Reference proteome</keyword>
<dbReference type="RefSeq" id="WP_089301592.1">
    <property type="nucleotide sequence ID" value="NZ_FZNW01000010.1"/>
</dbReference>
<evidence type="ECO:0000259" key="3">
    <source>
        <dbReference type="Pfam" id="PF00501"/>
    </source>
</evidence>
<dbReference type="InterPro" id="IPR042099">
    <property type="entry name" value="ANL_N_sf"/>
</dbReference>
<dbReference type="Gene3D" id="3.40.50.12780">
    <property type="entry name" value="N-terminal domain of ligase-like"/>
    <property type="match status" value="1"/>
</dbReference>
<dbReference type="AlphaFoldDB" id="A0A238XFX6"/>
<dbReference type="NCBIfam" id="NF005801">
    <property type="entry name" value="PRK07656.1"/>
    <property type="match status" value="1"/>
</dbReference>
<dbReference type="InterPro" id="IPR020845">
    <property type="entry name" value="AMP-binding_CS"/>
</dbReference>
<comment type="similarity">
    <text evidence="1">Belongs to the ATP-dependent AMP-binding enzyme family.</text>
</comment>
<feature type="domain" description="AMP-dependent synthetase/ligase" evidence="3">
    <location>
        <begin position="18"/>
        <end position="409"/>
    </location>
</feature>
<evidence type="ECO:0000313" key="6">
    <source>
        <dbReference type="Proteomes" id="UP000198348"/>
    </source>
</evidence>
<protein>
    <submittedName>
        <fullName evidence="5">Acyl-CoA synthetase (AMP-forming)/AMP-acid ligase II</fullName>
    </submittedName>
</protein>
<proteinExistence type="inferred from homology"/>
<evidence type="ECO:0000256" key="1">
    <source>
        <dbReference type="ARBA" id="ARBA00006432"/>
    </source>
</evidence>
<dbReference type="SUPFAM" id="SSF56801">
    <property type="entry name" value="Acetyl-CoA synthetase-like"/>
    <property type="match status" value="1"/>
</dbReference>
<dbReference type="OrthoDB" id="9803968at2"/>
<name>A0A238XFX6_9PSEU</name>
<dbReference type="FunFam" id="3.30.300.30:FF:000008">
    <property type="entry name" value="2,3-dihydroxybenzoate-AMP ligase"/>
    <property type="match status" value="1"/>
</dbReference>
<dbReference type="PANTHER" id="PTHR43201">
    <property type="entry name" value="ACYL-COA SYNTHETASE"/>
    <property type="match status" value="1"/>
</dbReference>
<dbReference type="InterPro" id="IPR000873">
    <property type="entry name" value="AMP-dep_synth/lig_dom"/>
</dbReference>
<accession>A0A238XFX6</accession>
<sequence>MSSPDDTRSATIPDALVTAAHRFGDREAVVDGDTRLTYNELHQRVRDCARLFIANGIREGDRVAVCSPNTHHWVEAALGALYAGATLVPINTRFTGAEILDIVRRSEATALVIAGPFLGTDRLAALREAAAHDGETGSPADRPVPGIPTLRTVLRVPLGEGLPEDPAVLDWADIPGYAVRVGSGELDTRLTHANPEEPSDILFTSGTTGRSKGAMSSHAQSLGVAEAWAQLGGLTERDRYLVINPFFHSFGYKAGILVAILRGATMIPHTTFDAEAAFAAIESERVTVLPGAPTIYQVMLDHPKRGDFDLSSLRLAVTGAATVPVVLVERMRDELGFDCVLTAYGLTEAAVATMCRPSDKPEVIATTCGKAAAGFEVTTVATDGSGAPTPPGEPGEVLLRGPNVMLGYLDDPEETARAIDPDGWLHTGDVGVLDKHGYLTITDRIKDMYVSGGFNVYPAEVEQSLARLDGVSESAVIGVPDDRLGEVGKAYILPTPEHGLSETDVIEHCKKLLANYKVPRHVEFVTEFPRNATGKVLKRVLREQATATKEQA</sequence>
<evidence type="ECO:0000259" key="4">
    <source>
        <dbReference type="Pfam" id="PF13193"/>
    </source>
</evidence>
<dbReference type="GO" id="GO:0031956">
    <property type="term" value="F:medium-chain fatty acid-CoA ligase activity"/>
    <property type="evidence" value="ECO:0007669"/>
    <property type="project" value="TreeGrafter"/>
</dbReference>
<organism evidence="5 6">
    <name type="scientific">Haloechinothrix alba</name>
    <dbReference type="NCBI Taxonomy" id="664784"/>
    <lineage>
        <taxon>Bacteria</taxon>
        <taxon>Bacillati</taxon>
        <taxon>Actinomycetota</taxon>
        <taxon>Actinomycetes</taxon>
        <taxon>Pseudonocardiales</taxon>
        <taxon>Pseudonocardiaceae</taxon>
        <taxon>Haloechinothrix</taxon>
    </lineage>
</organism>
<evidence type="ECO:0000256" key="2">
    <source>
        <dbReference type="ARBA" id="ARBA00022598"/>
    </source>
</evidence>